<feature type="transmembrane region" description="Helical" evidence="1">
    <location>
        <begin position="12"/>
        <end position="35"/>
    </location>
</feature>
<evidence type="ECO:0000256" key="1">
    <source>
        <dbReference type="SAM" id="Phobius"/>
    </source>
</evidence>
<proteinExistence type="predicted"/>
<keyword evidence="1" id="KW-1133">Transmembrane helix</keyword>
<accession>A0A6N4R0M3</accession>
<keyword evidence="1" id="KW-0472">Membrane</keyword>
<dbReference type="EMBL" id="VAFM01000002">
    <property type="protein sequence ID" value="TKW60752.1"/>
    <property type="molecule type" value="Genomic_DNA"/>
</dbReference>
<evidence type="ECO:0000313" key="3">
    <source>
        <dbReference type="Proteomes" id="UP000320948"/>
    </source>
</evidence>
<dbReference type="GO" id="GO:0005975">
    <property type="term" value="P:carbohydrate metabolic process"/>
    <property type="evidence" value="ECO:0007669"/>
    <property type="project" value="InterPro"/>
</dbReference>
<reference evidence="2 3" key="1">
    <citation type="journal article" date="2017" name="Nat. Commun.">
        <title>In situ click chemistry generation of cyclooxygenase-2 inhibitors.</title>
        <authorList>
            <person name="Bhardwaj A."/>
            <person name="Kaur J."/>
            <person name="Wuest M."/>
            <person name="Wuest F."/>
        </authorList>
    </citation>
    <scope>NUCLEOTIDE SEQUENCE [LARGE SCALE GENOMIC DNA]</scope>
    <source>
        <strain evidence="2">S2_018_000_R2_106</strain>
    </source>
</reference>
<protein>
    <submittedName>
        <fullName evidence="2">Divergent polysaccharide deacetylase family protein</fullName>
    </submittedName>
</protein>
<dbReference type="SUPFAM" id="SSF88713">
    <property type="entry name" value="Glycoside hydrolase/deacetylase"/>
    <property type="match status" value="1"/>
</dbReference>
<evidence type="ECO:0000313" key="2">
    <source>
        <dbReference type="EMBL" id="TKW60752.1"/>
    </source>
</evidence>
<dbReference type="PANTHER" id="PTHR30105">
    <property type="entry name" value="UNCHARACTERIZED YIBQ-RELATED"/>
    <property type="match status" value="1"/>
</dbReference>
<organism evidence="2 3">
    <name type="scientific">Blastochloris viridis</name>
    <name type="common">Rhodopseudomonas viridis</name>
    <dbReference type="NCBI Taxonomy" id="1079"/>
    <lineage>
        <taxon>Bacteria</taxon>
        <taxon>Pseudomonadati</taxon>
        <taxon>Pseudomonadota</taxon>
        <taxon>Alphaproteobacteria</taxon>
        <taxon>Hyphomicrobiales</taxon>
        <taxon>Blastochloridaceae</taxon>
        <taxon>Blastochloris</taxon>
    </lineage>
</organism>
<dbReference type="Gene3D" id="3.20.20.370">
    <property type="entry name" value="Glycoside hydrolase/deacetylase"/>
    <property type="match status" value="1"/>
</dbReference>
<name>A0A6N4R0M3_BLAVI</name>
<comment type="caution">
    <text evidence="2">The sequence shown here is derived from an EMBL/GenBank/DDBJ whole genome shotgun (WGS) entry which is preliminary data.</text>
</comment>
<dbReference type="Pfam" id="PF04748">
    <property type="entry name" value="Polysacc_deac_2"/>
    <property type="match status" value="1"/>
</dbReference>
<sequence length="391" mass="41736">MTDQGKGPIPSTVWFVFAVMVIVAIVSFGMALGMGKKLREQGPERNGNREGYMQVVKPAAEDDAKARAAFEAWMDAPANEPMVSGTDIVSVTETVSASVPVSDVAGIPLDMPVVPNEVQAPTEVPPVAQPAKAEPFPTQTVSPLAVTPQPEQPLWQRNAVRVDAAPGAPMLAIVIDDMGGQMDASRRAVKELPAGVTLSFFPWSRPGIALAADAKADGHEIMIHMPMEALRHKDGVPDPGPDTLRVGMSPDEVDTLLSRNVARLADVAVGVNNHMGSRFTGWEPGMRAVLTVLQREGMMFLDSKTSAPTAVGKATKGLELPVLERDIFLDHVSTPEAVRAELNKAVLQARKRGHALAIGHPLPVTLDVLRDELPRIVSSGIVLVPATMLIR</sequence>
<gene>
    <name evidence="2" type="ORF">DI628_07610</name>
</gene>
<dbReference type="Proteomes" id="UP000320948">
    <property type="component" value="Unassembled WGS sequence"/>
</dbReference>
<dbReference type="PANTHER" id="PTHR30105:SF2">
    <property type="entry name" value="DIVERGENT POLYSACCHARIDE DEACETYLASE SUPERFAMILY"/>
    <property type="match status" value="1"/>
</dbReference>
<dbReference type="InterPro" id="IPR011330">
    <property type="entry name" value="Glyco_hydro/deAcase_b/a-brl"/>
</dbReference>
<dbReference type="CDD" id="cd10936">
    <property type="entry name" value="CE4_DAC2"/>
    <property type="match status" value="1"/>
</dbReference>
<dbReference type="InterPro" id="IPR006837">
    <property type="entry name" value="Divergent_DAC"/>
</dbReference>
<keyword evidence="1" id="KW-0812">Transmembrane</keyword>
<dbReference type="AlphaFoldDB" id="A0A6N4R0M3"/>